<accession>A0A392WAG0</accession>
<keyword evidence="2" id="KW-1185">Reference proteome</keyword>
<protein>
    <submittedName>
        <fullName evidence="1">Uncharacterized protein</fullName>
    </submittedName>
</protein>
<sequence length="48" mass="5474">MLAQRAFQRARQLPVAFSRSSKEFSDFCWLSVAFSRPVTTLFTGLTDC</sequence>
<comment type="caution">
    <text evidence="1">The sequence shown here is derived from an EMBL/GenBank/DDBJ whole genome shotgun (WGS) entry which is preliminary data.</text>
</comment>
<reference evidence="1 2" key="1">
    <citation type="journal article" date="2018" name="Front. Plant Sci.">
        <title>Red Clover (Trifolium pratense) and Zigzag Clover (T. medium) - A Picture of Genomic Similarities and Differences.</title>
        <authorList>
            <person name="Dluhosova J."/>
            <person name="Istvanek J."/>
            <person name="Nedelnik J."/>
            <person name="Repkova J."/>
        </authorList>
    </citation>
    <scope>NUCLEOTIDE SEQUENCE [LARGE SCALE GENOMIC DNA]</scope>
    <source>
        <strain evidence="2">cv. 10/8</strain>
        <tissue evidence="1">Leaf</tissue>
    </source>
</reference>
<proteinExistence type="predicted"/>
<dbReference type="AlphaFoldDB" id="A0A392WAG0"/>
<evidence type="ECO:0000313" key="1">
    <source>
        <dbReference type="EMBL" id="MCI97658.1"/>
    </source>
</evidence>
<dbReference type="Proteomes" id="UP000265520">
    <property type="component" value="Unassembled WGS sequence"/>
</dbReference>
<evidence type="ECO:0000313" key="2">
    <source>
        <dbReference type="Proteomes" id="UP000265520"/>
    </source>
</evidence>
<organism evidence="1 2">
    <name type="scientific">Trifolium medium</name>
    <dbReference type="NCBI Taxonomy" id="97028"/>
    <lineage>
        <taxon>Eukaryota</taxon>
        <taxon>Viridiplantae</taxon>
        <taxon>Streptophyta</taxon>
        <taxon>Embryophyta</taxon>
        <taxon>Tracheophyta</taxon>
        <taxon>Spermatophyta</taxon>
        <taxon>Magnoliopsida</taxon>
        <taxon>eudicotyledons</taxon>
        <taxon>Gunneridae</taxon>
        <taxon>Pentapetalae</taxon>
        <taxon>rosids</taxon>
        <taxon>fabids</taxon>
        <taxon>Fabales</taxon>
        <taxon>Fabaceae</taxon>
        <taxon>Papilionoideae</taxon>
        <taxon>50 kb inversion clade</taxon>
        <taxon>NPAAA clade</taxon>
        <taxon>Hologalegina</taxon>
        <taxon>IRL clade</taxon>
        <taxon>Trifolieae</taxon>
        <taxon>Trifolium</taxon>
    </lineage>
</organism>
<dbReference type="EMBL" id="LXQA011450594">
    <property type="protein sequence ID" value="MCI97658.1"/>
    <property type="molecule type" value="Genomic_DNA"/>
</dbReference>
<name>A0A392WAG0_9FABA</name>